<protein>
    <recommendedName>
        <fullName evidence="3">DUF1795 domain-containing protein</fullName>
    </recommendedName>
</protein>
<reference evidence="2" key="1">
    <citation type="journal article" date="2012" name="Science">
        <title>Fermentation, hydrogen, and sulfur metabolism in multiple uncultivated bacterial phyla.</title>
        <authorList>
            <person name="Wrighton K.C."/>
            <person name="Thomas B.C."/>
            <person name="Sharon I."/>
            <person name="Miller C.S."/>
            <person name="Castelle C.J."/>
            <person name="VerBerkmoes N.C."/>
            <person name="Wilkins M.J."/>
            <person name="Hettich R.L."/>
            <person name="Lipton M.S."/>
            <person name="Williams K.H."/>
            <person name="Long P.E."/>
            <person name="Banfield J.F."/>
        </authorList>
    </citation>
    <scope>NUCLEOTIDE SEQUENCE [LARGE SCALE GENOMIC DNA]</scope>
</reference>
<organism evidence="2">
    <name type="scientific">uncultured bacterium</name>
    <name type="common">gcode 4</name>
    <dbReference type="NCBI Taxonomy" id="1234023"/>
    <lineage>
        <taxon>Bacteria</taxon>
        <taxon>environmental samples</taxon>
    </lineage>
</organism>
<proteinExistence type="predicted"/>
<dbReference type="AlphaFoldDB" id="K1YI69"/>
<dbReference type="InterPro" id="IPR016123">
    <property type="entry name" value="Mog1/PsbP_a/b/a-sand"/>
</dbReference>
<dbReference type="EMBL" id="AMFJ01036133">
    <property type="protein sequence ID" value="EKD25054.1"/>
    <property type="molecule type" value="Genomic_DNA"/>
</dbReference>
<keyword evidence="1" id="KW-0732">Signal</keyword>
<name>K1YI69_9BACT</name>
<comment type="caution">
    <text evidence="2">The sequence shown here is derived from an EMBL/GenBank/DDBJ whole genome shotgun (WGS) entry which is preliminary data.</text>
</comment>
<evidence type="ECO:0000313" key="2">
    <source>
        <dbReference type="EMBL" id="EKD25054.1"/>
    </source>
</evidence>
<dbReference type="InterPro" id="IPR014894">
    <property type="entry name" value="DcrB/EagT6"/>
</dbReference>
<dbReference type="SUPFAM" id="SSF55724">
    <property type="entry name" value="Mog1p/PsbP-like"/>
    <property type="match status" value="1"/>
</dbReference>
<evidence type="ECO:0008006" key="3">
    <source>
        <dbReference type="Google" id="ProtNLM"/>
    </source>
</evidence>
<dbReference type="Gene3D" id="3.40.1000.10">
    <property type="entry name" value="Mog1/PsbP, alpha/beta/alpha sandwich"/>
    <property type="match status" value="1"/>
</dbReference>
<dbReference type="Pfam" id="PF08786">
    <property type="entry name" value="DcrB"/>
    <property type="match status" value="1"/>
</dbReference>
<gene>
    <name evidence="2" type="ORF">ACD_80C00126G0003</name>
</gene>
<dbReference type="PROSITE" id="PS51257">
    <property type="entry name" value="PROKAR_LIPOPROTEIN"/>
    <property type="match status" value="1"/>
</dbReference>
<feature type="signal peptide" evidence="1">
    <location>
        <begin position="1"/>
        <end position="20"/>
    </location>
</feature>
<sequence length="201" mass="22754">MKKFLSLVLITGLLFLFGCAKRLSTTTPVTTTTVTETTPSEVITTAPVQKVAERQPYENKANGFSIQFPGTRTFQEDVYGSAAMFFTPLAEGDTLKENVGIMKKALDKDYTLDEYYAITKPELLKLIPGFSEVSNTAIKVNDIDAQKLIYTWTQWENKLKWEQIYLIKNKAVYIITYTATEATFDQFAQKLDEMVATLEIK</sequence>
<accession>K1YI69</accession>
<feature type="chain" id="PRO_5022981165" description="DUF1795 domain-containing protein" evidence="1">
    <location>
        <begin position="21"/>
        <end position="201"/>
    </location>
</feature>
<evidence type="ECO:0000256" key="1">
    <source>
        <dbReference type="SAM" id="SignalP"/>
    </source>
</evidence>